<evidence type="ECO:0000256" key="7">
    <source>
        <dbReference type="PIRNR" id="PIRNR001563"/>
    </source>
</evidence>
<keyword evidence="6" id="KW-0460">Magnesium</keyword>
<keyword evidence="5 7" id="KW-0067">ATP-binding</keyword>
<dbReference type="Proteomes" id="UP000265703">
    <property type="component" value="Unassembled WGS sequence"/>
</dbReference>
<dbReference type="InterPro" id="IPR001645">
    <property type="entry name" value="Folylpolyglutamate_synth"/>
</dbReference>
<dbReference type="SUPFAM" id="SSF53623">
    <property type="entry name" value="MurD-like peptide ligases, catalytic domain"/>
    <property type="match status" value="1"/>
</dbReference>
<dbReference type="AlphaFoldDB" id="A0A397SU46"/>
<organism evidence="10 11">
    <name type="scientific">Glomus cerebriforme</name>
    <dbReference type="NCBI Taxonomy" id="658196"/>
    <lineage>
        <taxon>Eukaryota</taxon>
        <taxon>Fungi</taxon>
        <taxon>Fungi incertae sedis</taxon>
        <taxon>Mucoromycota</taxon>
        <taxon>Glomeromycotina</taxon>
        <taxon>Glomeromycetes</taxon>
        <taxon>Glomerales</taxon>
        <taxon>Glomeraceae</taxon>
        <taxon>Glomus</taxon>
    </lineage>
</organism>
<evidence type="ECO:0000256" key="1">
    <source>
        <dbReference type="ARBA" id="ARBA00008276"/>
    </source>
</evidence>
<dbReference type="InterPro" id="IPR018109">
    <property type="entry name" value="Folylpolyglutamate_synth_CS"/>
</dbReference>
<keyword evidence="3" id="KW-0479">Metal-binding</keyword>
<dbReference type="EC" id="6.3.2.12" evidence="7"/>
<sequence>MSTGIKLDLERIFSILELINNPQKRLSIIHIAGTNGKGSTSAYIDSILLKSGYKTGRFNSPHLLEPRDSIRINGLPISKENFLKTNEFITNINSINNLGSTSFEILTAISLYLFDKEQVDVSIIEVGMGGRLDATNVFDNVLSSIITSIGMDHTDFLGDNIISIAKEKAGIMKTNGNVIIAPQIEKAALDTLKKCAEEIGCAKIILVDGAKWEKEESRLVSTKLLDNMDIKINIPLSGDIQLENSATAIIAIDLLRKTEKKFANITNEHIIDGIKSTKWPGRLQSIDASKLSNILGMSISSNLLIDGAHNPQAVKALRTFIDKKHENKLIKTHWIFAATKGKNISEIFEILLKDDDSLTAVGFSKVEGMPWISCYDPKEIIKVAKNVKENINVSVAENLREALNHAYTKCNKEGGLVVLCGSLYFIADLFRFLQINVYD</sequence>
<keyword evidence="2 7" id="KW-0436">Ligase</keyword>
<dbReference type="PROSITE" id="PS01011">
    <property type="entry name" value="FOLYLPOLYGLU_SYNT_1"/>
    <property type="match status" value="1"/>
</dbReference>
<dbReference type="NCBIfam" id="TIGR01499">
    <property type="entry name" value="folC"/>
    <property type="match status" value="1"/>
</dbReference>
<dbReference type="EMBL" id="QKYT01000227">
    <property type="protein sequence ID" value="RIA89242.1"/>
    <property type="molecule type" value="Genomic_DNA"/>
</dbReference>
<dbReference type="PANTHER" id="PTHR11136:SF0">
    <property type="entry name" value="DIHYDROFOLATE SYNTHETASE-RELATED"/>
    <property type="match status" value="1"/>
</dbReference>
<dbReference type="GO" id="GO:0004326">
    <property type="term" value="F:tetrahydrofolylpolyglutamate synthase activity"/>
    <property type="evidence" value="ECO:0007669"/>
    <property type="project" value="InterPro"/>
</dbReference>
<dbReference type="Gene3D" id="3.40.1190.10">
    <property type="entry name" value="Mur-like, catalytic domain"/>
    <property type="match status" value="1"/>
</dbReference>
<feature type="domain" description="Mur ligase C-terminal" evidence="8">
    <location>
        <begin position="303"/>
        <end position="422"/>
    </location>
</feature>
<evidence type="ECO:0000256" key="2">
    <source>
        <dbReference type="ARBA" id="ARBA00022598"/>
    </source>
</evidence>
<keyword evidence="7" id="KW-0554">One-carbon metabolism</keyword>
<dbReference type="InterPro" id="IPR036565">
    <property type="entry name" value="Mur-like_cat_sf"/>
</dbReference>
<dbReference type="GO" id="GO:0005524">
    <property type="term" value="F:ATP binding"/>
    <property type="evidence" value="ECO:0007669"/>
    <property type="project" value="UniProtKB-KW"/>
</dbReference>
<dbReference type="InterPro" id="IPR004101">
    <property type="entry name" value="Mur_ligase_C"/>
</dbReference>
<dbReference type="Pfam" id="PF08245">
    <property type="entry name" value="Mur_ligase_M"/>
    <property type="match status" value="1"/>
</dbReference>
<protein>
    <recommendedName>
        <fullName evidence="7">Dihydrofolate synthetase</fullName>
        <ecNumber evidence="7">6.3.2.12</ecNumber>
    </recommendedName>
</protein>
<dbReference type="GO" id="GO:0046872">
    <property type="term" value="F:metal ion binding"/>
    <property type="evidence" value="ECO:0007669"/>
    <property type="project" value="UniProtKB-KW"/>
</dbReference>
<evidence type="ECO:0000256" key="6">
    <source>
        <dbReference type="ARBA" id="ARBA00022842"/>
    </source>
</evidence>
<evidence type="ECO:0000259" key="9">
    <source>
        <dbReference type="Pfam" id="PF08245"/>
    </source>
</evidence>
<gene>
    <name evidence="10" type="ORF">C1645_738784</name>
</gene>
<dbReference type="InterPro" id="IPR036615">
    <property type="entry name" value="Mur_ligase_C_dom_sf"/>
</dbReference>
<dbReference type="STRING" id="658196.A0A397SU46"/>
<dbReference type="GO" id="GO:0006730">
    <property type="term" value="P:one-carbon metabolic process"/>
    <property type="evidence" value="ECO:0007669"/>
    <property type="project" value="UniProtKB-KW"/>
</dbReference>
<reference evidence="10 11" key="1">
    <citation type="submission" date="2018-06" db="EMBL/GenBank/DDBJ databases">
        <title>Comparative genomics reveals the genomic features of Rhizophagus irregularis, R. cerebriforme, R. diaphanum and Gigaspora rosea, and their symbiotic lifestyle signature.</title>
        <authorList>
            <person name="Morin E."/>
            <person name="San Clemente H."/>
            <person name="Chen E.C.H."/>
            <person name="De La Providencia I."/>
            <person name="Hainaut M."/>
            <person name="Kuo A."/>
            <person name="Kohler A."/>
            <person name="Murat C."/>
            <person name="Tang N."/>
            <person name="Roy S."/>
            <person name="Loubradou J."/>
            <person name="Henrissat B."/>
            <person name="Grigoriev I.V."/>
            <person name="Corradi N."/>
            <person name="Roux C."/>
            <person name="Martin F.M."/>
        </authorList>
    </citation>
    <scope>NUCLEOTIDE SEQUENCE [LARGE SCALE GENOMIC DNA]</scope>
    <source>
        <strain evidence="10 11">DAOM 227022</strain>
    </source>
</reference>
<dbReference type="GO" id="GO:0005739">
    <property type="term" value="C:mitochondrion"/>
    <property type="evidence" value="ECO:0007669"/>
    <property type="project" value="TreeGrafter"/>
</dbReference>
<feature type="domain" description="Mur ligase central" evidence="9">
    <location>
        <begin position="31"/>
        <end position="251"/>
    </location>
</feature>
<dbReference type="SUPFAM" id="SSF53244">
    <property type="entry name" value="MurD-like peptide ligases, peptide-binding domain"/>
    <property type="match status" value="1"/>
</dbReference>
<keyword evidence="11" id="KW-1185">Reference proteome</keyword>
<evidence type="ECO:0000313" key="11">
    <source>
        <dbReference type="Proteomes" id="UP000265703"/>
    </source>
</evidence>
<dbReference type="Pfam" id="PF02875">
    <property type="entry name" value="Mur_ligase_C"/>
    <property type="match status" value="1"/>
</dbReference>
<evidence type="ECO:0000313" key="10">
    <source>
        <dbReference type="EMBL" id="RIA89242.1"/>
    </source>
</evidence>
<dbReference type="GO" id="GO:0005829">
    <property type="term" value="C:cytosol"/>
    <property type="evidence" value="ECO:0007669"/>
    <property type="project" value="TreeGrafter"/>
</dbReference>
<comment type="similarity">
    <text evidence="1 7">Belongs to the folylpolyglutamate synthase family.</text>
</comment>
<dbReference type="UniPathway" id="UPA00850"/>
<name>A0A397SU46_9GLOM</name>
<dbReference type="GO" id="GO:0008841">
    <property type="term" value="F:dihydrofolate synthase activity"/>
    <property type="evidence" value="ECO:0007669"/>
    <property type="project" value="UniProtKB-EC"/>
</dbReference>
<comment type="caution">
    <text evidence="10">The sequence shown here is derived from an EMBL/GenBank/DDBJ whole genome shotgun (WGS) entry which is preliminary data.</text>
</comment>
<dbReference type="PIRSF" id="PIRSF001563">
    <property type="entry name" value="Folylpolyglu_synth"/>
    <property type="match status" value="1"/>
</dbReference>
<dbReference type="InterPro" id="IPR013221">
    <property type="entry name" value="Mur_ligase_cen"/>
</dbReference>
<accession>A0A397SU46</accession>
<keyword evidence="4 7" id="KW-0547">Nucleotide-binding</keyword>
<evidence type="ECO:0000256" key="4">
    <source>
        <dbReference type="ARBA" id="ARBA00022741"/>
    </source>
</evidence>
<dbReference type="Gene3D" id="3.90.190.20">
    <property type="entry name" value="Mur ligase, C-terminal domain"/>
    <property type="match status" value="1"/>
</dbReference>
<comment type="pathway">
    <text evidence="7">Cofactor biosynthesis; tetrahydrofolylpolyglutamate biosynthesis.</text>
</comment>
<comment type="catalytic activity">
    <reaction evidence="7">
        <text>7,8-dihydropteroate + L-glutamate + ATP = 7,8-dihydrofolate + ADP + phosphate + H(+)</text>
        <dbReference type="Rhea" id="RHEA:23584"/>
        <dbReference type="ChEBI" id="CHEBI:15378"/>
        <dbReference type="ChEBI" id="CHEBI:17839"/>
        <dbReference type="ChEBI" id="CHEBI:29985"/>
        <dbReference type="ChEBI" id="CHEBI:30616"/>
        <dbReference type="ChEBI" id="CHEBI:43474"/>
        <dbReference type="ChEBI" id="CHEBI:57451"/>
        <dbReference type="ChEBI" id="CHEBI:456216"/>
        <dbReference type="EC" id="6.3.2.12"/>
    </reaction>
</comment>
<proteinExistence type="inferred from homology"/>
<evidence type="ECO:0000256" key="5">
    <source>
        <dbReference type="ARBA" id="ARBA00022840"/>
    </source>
</evidence>
<dbReference type="OrthoDB" id="5212574at2759"/>
<evidence type="ECO:0000256" key="3">
    <source>
        <dbReference type="ARBA" id="ARBA00022723"/>
    </source>
</evidence>
<evidence type="ECO:0000259" key="8">
    <source>
        <dbReference type="Pfam" id="PF02875"/>
    </source>
</evidence>
<dbReference type="PANTHER" id="PTHR11136">
    <property type="entry name" value="FOLYLPOLYGLUTAMATE SYNTHASE-RELATED"/>
    <property type="match status" value="1"/>
</dbReference>